<dbReference type="PANTHER" id="PTHR24221:SF654">
    <property type="entry name" value="ATP-BINDING CASSETTE SUB-FAMILY B MEMBER 6"/>
    <property type="match status" value="1"/>
</dbReference>
<feature type="transmembrane region" description="Helical" evidence="10">
    <location>
        <begin position="161"/>
        <end position="189"/>
    </location>
</feature>
<organism evidence="13 14">
    <name type="scientific">Ureaplasma diversum</name>
    <dbReference type="NCBI Taxonomy" id="42094"/>
    <lineage>
        <taxon>Bacteria</taxon>
        <taxon>Bacillati</taxon>
        <taxon>Mycoplasmatota</taxon>
        <taxon>Mycoplasmoidales</taxon>
        <taxon>Mycoplasmoidaceae</taxon>
        <taxon>Ureaplasma</taxon>
    </lineage>
</organism>
<dbReference type="GO" id="GO:0005524">
    <property type="term" value="F:ATP binding"/>
    <property type="evidence" value="ECO:0007669"/>
    <property type="project" value="UniProtKB-KW"/>
</dbReference>
<evidence type="ECO:0000313" key="14">
    <source>
        <dbReference type="Proteomes" id="UP000032261"/>
    </source>
</evidence>
<evidence type="ECO:0000256" key="7">
    <source>
        <dbReference type="ARBA" id="ARBA00022840"/>
    </source>
</evidence>
<evidence type="ECO:0000256" key="6">
    <source>
        <dbReference type="ARBA" id="ARBA00022741"/>
    </source>
</evidence>
<dbReference type="Pfam" id="PF00005">
    <property type="entry name" value="ABC_tran"/>
    <property type="match status" value="1"/>
</dbReference>
<dbReference type="GO" id="GO:0005886">
    <property type="term" value="C:plasma membrane"/>
    <property type="evidence" value="ECO:0007669"/>
    <property type="project" value="UniProtKB-SubCell"/>
</dbReference>
<dbReference type="SUPFAM" id="SSF52540">
    <property type="entry name" value="P-loop containing nucleoside triphosphate hydrolases"/>
    <property type="match status" value="1"/>
</dbReference>
<dbReference type="InterPro" id="IPR003439">
    <property type="entry name" value="ABC_transporter-like_ATP-bd"/>
</dbReference>
<comment type="subcellular location">
    <subcellularLocation>
        <location evidence="1">Cell membrane</location>
        <topology evidence="1">Multi-pass membrane protein</topology>
    </subcellularLocation>
</comment>
<dbReference type="AlphaFoldDB" id="A0A0C5RB27"/>
<name>A0A0C5RB27_9BACT</name>
<dbReference type="InterPro" id="IPR011527">
    <property type="entry name" value="ABC1_TM_dom"/>
</dbReference>
<proteinExistence type="inferred from homology"/>
<dbReference type="RefSeq" id="WP_208895069.1">
    <property type="nucleotide sequence ID" value="NZ_CP009770.1"/>
</dbReference>
<evidence type="ECO:0000256" key="9">
    <source>
        <dbReference type="ARBA" id="ARBA00023136"/>
    </source>
</evidence>
<dbReference type="PROSITE" id="PS50929">
    <property type="entry name" value="ABC_TM1F"/>
    <property type="match status" value="1"/>
</dbReference>
<dbReference type="InterPro" id="IPR027417">
    <property type="entry name" value="P-loop_NTPase"/>
</dbReference>
<comment type="similarity">
    <text evidence="2">Belongs to the ABC transporter superfamily.</text>
</comment>
<dbReference type="GO" id="GO:0016887">
    <property type="term" value="F:ATP hydrolysis activity"/>
    <property type="evidence" value="ECO:0007669"/>
    <property type="project" value="InterPro"/>
</dbReference>
<accession>A0A0C5RB27</accession>
<reference evidence="13 14" key="1">
    <citation type="journal article" date="2015" name="Genome Announc.">
        <title>Genome Sequence of Ureaplasma diversum Strain ATCC 49782.</title>
        <authorList>
            <person name="Marques L.M."/>
            <person name="Guimaraes A.M."/>
            <person name="Martins H.B."/>
            <person name="Rezende I.S."/>
            <person name="Barbosa M.S."/>
            <person name="Campos G.B."/>
            <person name="do Nascimento N.C."/>
            <person name="Dos Santos A.P."/>
            <person name="Amorim A.T."/>
            <person name="Santos V.M."/>
            <person name="Messick J.B."/>
            <person name="Timenetsky J."/>
        </authorList>
    </citation>
    <scope>NUCLEOTIDE SEQUENCE [LARGE SCALE GENOMIC DNA]</scope>
    <source>
        <strain evidence="13 14">ATCC 49782</strain>
    </source>
</reference>
<dbReference type="InterPro" id="IPR036640">
    <property type="entry name" value="ABC1_TM_sf"/>
</dbReference>
<keyword evidence="6" id="KW-0547">Nucleotide-binding</keyword>
<dbReference type="PANTHER" id="PTHR24221">
    <property type="entry name" value="ATP-BINDING CASSETTE SUB-FAMILY B"/>
    <property type="match status" value="1"/>
</dbReference>
<dbReference type="FunFam" id="3.40.50.300:FF:000221">
    <property type="entry name" value="Multidrug ABC transporter ATP-binding protein"/>
    <property type="match status" value="1"/>
</dbReference>
<evidence type="ECO:0000256" key="10">
    <source>
        <dbReference type="SAM" id="Phobius"/>
    </source>
</evidence>
<feature type="transmembrane region" description="Helical" evidence="10">
    <location>
        <begin position="66"/>
        <end position="88"/>
    </location>
</feature>
<feature type="domain" description="ABC transporter" evidence="11">
    <location>
        <begin position="363"/>
        <end position="596"/>
    </location>
</feature>
<dbReference type="PROSITE" id="PS00211">
    <property type="entry name" value="ABC_TRANSPORTER_1"/>
    <property type="match status" value="1"/>
</dbReference>
<dbReference type="PROSITE" id="PS50893">
    <property type="entry name" value="ABC_TRANSPORTER_2"/>
    <property type="match status" value="1"/>
</dbReference>
<dbReference type="SMART" id="SM00382">
    <property type="entry name" value="AAA"/>
    <property type="match status" value="1"/>
</dbReference>
<feature type="domain" description="ABC transmembrane type-1" evidence="12">
    <location>
        <begin position="30"/>
        <end position="328"/>
    </location>
</feature>
<evidence type="ECO:0000256" key="8">
    <source>
        <dbReference type="ARBA" id="ARBA00022989"/>
    </source>
</evidence>
<evidence type="ECO:0000256" key="1">
    <source>
        <dbReference type="ARBA" id="ARBA00004651"/>
    </source>
</evidence>
<dbReference type="Pfam" id="PF00664">
    <property type="entry name" value="ABC_membrane"/>
    <property type="match status" value="1"/>
</dbReference>
<dbReference type="InterPro" id="IPR039421">
    <property type="entry name" value="Type_1_exporter"/>
</dbReference>
<dbReference type="Proteomes" id="UP000032261">
    <property type="component" value="Chromosome"/>
</dbReference>
<dbReference type="PATRIC" id="fig|42094.4.peg.83"/>
<evidence type="ECO:0000256" key="3">
    <source>
        <dbReference type="ARBA" id="ARBA00022448"/>
    </source>
</evidence>
<dbReference type="GO" id="GO:0140359">
    <property type="term" value="F:ABC-type transporter activity"/>
    <property type="evidence" value="ECO:0007669"/>
    <property type="project" value="InterPro"/>
</dbReference>
<keyword evidence="9 10" id="KW-0472">Membrane</keyword>
<dbReference type="STRING" id="42094.JM47_00465"/>
<dbReference type="InterPro" id="IPR017871">
    <property type="entry name" value="ABC_transporter-like_CS"/>
</dbReference>
<keyword evidence="7 13" id="KW-0067">ATP-binding</keyword>
<sequence>MDLQDLKVHKNALKWSLIRFYFKDFKKYFLTVSFVIIAFQLLQIASIFLLQYTIQAFSNQTKPLETILHIAAGIIGVYFFQCLINVFTNLCTNKLGYLIEAKMSLLVVSKLRYLSMKFLDQNSAGDIYAHMSDDALSIHLGVMGFYAEANKMVFGSIGFGIALLVVSPYLALIGLAVYGTLMCLNILLYKRSRTWNEYKRADFVVMNNFIEEAISAHAAIDNFSQQKYFTDKFDRINSGVYKNVMRSTVVAQMMFPWSIFAMRLLNAALTVSFLLLSIAKIPLPGITPNIDPVTGQVAFGILVSLSLLSNTFAEFFTNFNNTIPGFIAARTSLLKINEIMKVDHEVNWNKTLDVSKFKDGIDIKFDQVCFNYLPNQPTLMNISFEAKAHQKVAIIGPTGAGKTTITNLITKFYDYQTGDITFNNQSIKEISRESVRSQISSVLQDSYLFNESVLDNIKRGKPDATYLEVVQAAMKAQAHELIKSLPNGYHTIIGDKQNLSQGQKQLICIARAIISDAKIIILDEATSSVDTSTELKIQKAIDHLMHERTAIVIAHRLSTIINSDLILIIQSGQIVASGTHNELLKNSQIYQDLYYANYKKQNLKF</sequence>
<keyword evidence="4" id="KW-1003">Cell membrane</keyword>
<dbReference type="KEGG" id="ude:JM47_00465"/>
<feature type="transmembrane region" description="Helical" evidence="10">
    <location>
        <begin position="255"/>
        <end position="279"/>
    </location>
</feature>
<dbReference type="Gene3D" id="1.20.1560.10">
    <property type="entry name" value="ABC transporter type 1, transmembrane domain"/>
    <property type="match status" value="1"/>
</dbReference>
<dbReference type="HOGENOM" id="CLU_000604_84_4_14"/>
<keyword evidence="5 10" id="KW-0812">Transmembrane</keyword>
<feature type="transmembrane region" description="Helical" evidence="10">
    <location>
        <begin position="28"/>
        <end position="54"/>
    </location>
</feature>
<evidence type="ECO:0000259" key="12">
    <source>
        <dbReference type="PROSITE" id="PS50929"/>
    </source>
</evidence>
<protein>
    <submittedName>
        <fullName evidence="13">ABC transporter ATP-binding protein</fullName>
    </submittedName>
</protein>
<dbReference type="SUPFAM" id="SSF90123">
    <property type="entry name" value="ABC transporter transmembrane region"/>
    <property type="match status" value="1"/>
</dbReference>
<gene>
    <name evidence="13" type="ORF">JM47_00465</name>
</gene>
<keyword evidence="8 10" id="KW-1133">Transmembrane helix</keyword>
<evidence type="ECO:0000259" key="11">
    <source>
        <dbReference type="PROSITE" id="PS50893"/>
    </source>
</evidence>
<evidence type="ECO:0000256" key="5">
    <source>
        <dbReference type="ARBA" id="ARBA00022692"/>
    </source>
</evidence>
<dbReference type="Gene3D" id="3.40.50.300">
    <property type="entry name" value="P-loop containing nucleotide triphosphate hydrolases"/>
    <property type="match status" value="1"/>
</dbReference>
<keyword evidence="3" id="KW-0813">Transport</keyword>
<dbReference type="EMBL" id="CP009770">
    <property type="protein sequence ID" value="AJQ45131.1"/>
    <property type="molecule type" value="Genomic_DNA"/>
</dbReference>
<evidence type="ECO:0000256" key="4">
    <source>
        <dbReference type="ARBA" id="ARBA00022475"/>
    </source>
</evidence>
<evidence type="ECO:0000256" key="2">
    <source>
        <dbReference type="ARBA" id="ARBA00005417"/>
    </source>
</evidence>
<evidence type="ECO:0000313" key="13">
    <source>
        <dbReference type="EMBL" id="AJQ45131.1"/>
    </source>
</evidence>
<dbReference type="GO" id="GO:0034040">
    <property type="term" value="F:ATPase-coupled lipid transmembrane transporter activity"/>
    <property type="evidence" value="ECO:0007669"/>
    <property type="project" value="TreeGrafter"/>
</dbReference>
<dbReference type="InterPro" id="IPR003593">
    <property type="entry name" value="AAA+_ATPase"/>
</dbReference>